<dbReference type="InterPro" id="IPR036869">
    <property type="entry name" value="J_dom_sf"/>
</dbReference>
<accession>A0A7M7KK04</accession>
<feature type="transmembrane region" description="Helical" evidence="1">
    <location>
        <begin position="172"/>
        <end position="190"/>
    </location>
</feature>
<dbReference type="SMART" id="SM00271">
    <property type="entry name" value="DnaJ"/>
    <property type="match status" value="1"/>
</dbReference>
<organism evidence="3 4">
    <name type="scientific">Varroa destructor</name>
    <name type="common">Honeybee mite</name>
    <dbReference type="NCBI Taxonomy" id="109461"/>
    <lineage>
        <taxon>Eukaryota</taxon>
        <taxon>Metazoa</taxon>
        <taxon>Ecdysozoa</taxon>
        <taxon>Arthropoda</taxon>
        <taxon>Chelicerata</taxon>
        <taxon>Arachnida</taxon>
        <taxon>Acari</taxon>
        <taxon>Parasitiformes</taxon>
        <taxon>Mesostigmata</taxon>
        <taxon>Gamasina</taxon>
        <taxon>Dermanyssoidea</taxon>
        <taxon>Varroidae</taxon>
        <taxon>Varroa</taxon>
    </lineage>
</organism>
<dbReference type="FunCoup" id="A0A7M7KK04">
    <property type="interactions" value="617"/>
</dbReference>
<dbReference type="GeneID" id="111250737"/>
<dbReference type="InterPro" id="IPR053025">
    <property type="entry name" value="Mito_ATP_Synthase-Asso"/>
</dbReference>
<dbReference type="OrthoDB" id="291007at2759"/>
<keyword evidence="1" id="KW-0812">Transmembrane</keyword>
<dbReference type="PANTHER" id="PTHR44873">
    <property type="entry name" value="DNAJ HOMOLOG SUBFAMILY C MEMBER 30, MITOCHONDRIAL"/>
    <property type="match status" value="1"/>
</dbReference>
<name>A0A7M7KK04_VARDE</name>
<dbReference type="AlphaFoldDB" id="A0A7M7KK04"/>
<dbReference type="InterPro" id="IPR001623">
    <property type="entry name" value="DnaJ_domain"/>
</dbReference>
<dbReference type="OMA" id="DSANENF"/>
<keyword evidence="4" id="KW-1185">Reference proteome</keyword>
<dbReference type="SUPFAM" id="SSF46565">
    <property type="entry name" value="Chaperone J-domain"/>
    <property type="match status" value="1"/>
</dbReference>
<keyword evidence="1" id="KW-1133">Transmembrane helix</keyword>
<dbReference type="Proteomes" id="UP000594260">
    <property type="component" value="Unplaced"/>
</dbReference>
<reference evidence="3" key="1">
    <citation type="submission" date="2021-01" db="UniProtKB">
        <authorList>
            <consortium name="EnsemblMetazoa"/>
        </authorList>
    </citation>
    <scope>IDENTIFICATION</scope>
</reference>
<protein>
    <recommendedName>
        <fullName evidence="2">J domain-containing protein</fullName>
    </recommendedName>
</protein>
<dbReference type="Pfam" id="PF00226">
    <property type="entry name" value="DnaJ"/>
    <property type="match status" value="1"/>
</dbReference>
<dbReference type="RefSeq" id="XP_022662122.1">
    <property type="nucleotide sequence ID" value="XM_022806387.1"/>
</dbReference>
<dbReference type="PRINTS" id="PR00625">
    <property type="entry name" value="JDOMAIN"/>
</dbReference>
<evidence type="ECO:0000313" key="3">
    <source>
        <dbReference type="EnsemblMetazoa" id="XP_022662122"/>
    </source>
</evidence>
<dbReference type="Gene3D" id="1.10.287.110">
    <property type="entry name" value="DnaJ domain"/>
    <property type="match status" value="1"/>
</dbReference>
<dbReference type="PANTHER" id="PTHR44873:SF1">
    <property type="entry name" value="DNAJ HOMOLOG SUBFAMILY C MEMBER 30, MITOCHONDRIAL"/>
    <property type="match status" value="1"/>
</dbReference>
<sequence length="204" mass="23877">MFPVSVIAKRFLTELWNGFGRQKGRFIQAKSFSQHKTKTYYDILQVTEDVSPKDLKAAFYRLSMKLHPDRNMNKADAAEAFRKVSEAYQVLSSPESRQEYDCKVLGKTRVQKQAPGNVIIKTRSPPPTGHSHIYNFDEFYQQHYGAKLRQDIMYRKQYAQYEAKRDQEPENIPISIWFLAIGFLLIAGWINSFETKPERRTTNK</sequence>
<feature type="domain" description="J" evidence="2">
    <location>
        <begin position="39"/>
        <end position="104"/>
    </location>
</feature>
<evidence type="ECO:0000313" key="4">
    <source>
        <dbReference type="Proteomes" id="UP000594260"/>
    </source>
</evidence>
<dbReference type="CDD" id="cd06257">
    <property type="entry name" value="DnaJ"/>
    <property type="match status" value="1"/>
</dbReference>
<proteinExistence type="predicted"/>
<dbReference type="KEGG" id="vde:111250737"/>
<keyword evidence="1" id="KW-0472">Membrane</keyword>
<dbReference type="PROSITE" id="PS50076">
    <property type="entry name" value="DNAJ_2"/>
    <property type="match status" value="1"/>
</dbReference>
<evidence type="ECO:0000256" key="1">
    <source>
        <dbReference type="SAM" id="Phobius"/>
    </source>
</evidence>
<evidence type="ECO:0000259" key="2">
    <source>
        <dbReference type="PROSITE" id="PS50076"/>
    </source>
</evidence>
<dbReference type="InParanoid" id="A0A7M7KK04"/>
<dbReference type="EnsemblMetazoa" id="XM_022806387">
    <property type="protein sequence ID" value="XP_022662122"/>
    <property type="gene ID" value="LOC111250737"/>
</dbReference>